<organism evidence="1">
    <name type="scientific">Pseudogymnoascus destructans</name>
    <dbReference type="NCBI Taxonomy" id="655981"/>
    <lineage>
        <taxon>Eukaryota</taxon>
        <taxon>Fungi</taxon>
        <taxon>Dikarya</taxon>
        <taxon>Ascomycota</taxon>
        <taxon>Pezizomycotina</taxon>
        <taxon>Leotiomycetes</taxon>
        <taxon>Thelebolales</taxon>
        <taxon>Thelebolaceae</taxon>
        <taxon>Pseudogymnoascus</taxon>
    </lineage>
</organism>
<dbReference type="RefSeq" id="XP_024325380.1">
    <property type="nucleotide sequence ID" value="XM_024466512.1"/>
</dbReference>
<dbReference type="OrthoDB" id="4135672at2759"/>
<proteinExistence type="predicted"/>
<dbReference type="AlphaFoldDB" id="A0A177ADD4"/>
<dbReference type="Proteomes" id="UP000077154">
    <property type="component" value="Unassembled WGS sequence"/>
</dbReference>
<dbReference type="VEuPathDB" id="FungiDB:GMDG_00228"/>
<dbReference type="GeneID" id="36285936"/>
<reference evidence="1" key="1">
    <citation type="submission" date="2016-03" db="EMBL/GenBank/DDBJ databases">
        <title>Updated assembly of Pseudogymnoascus destructans, the fungus causing white-nose syndrome of bats.</title>
        <authorList>
            <person name="Palmer J.M."/>
            <person name="Drees K.P."/>
            <person name="Foster J.T."/>
            <person name="Lindner D.L."/>
        </authorList>
    </citation>
    <scope>NUCLEOTIDE SEQUENCE [LARGE SCALE GENOMIC DNA]</scope>
    <source>
        <strain evidence="1">20631-21</strain>
    </source>
</reference>
<dbReference type="EMBL" id="KV441392">
    <property type="protein sequence ID" value="OAF60098.1"/>
    <property type="molecule type" value="Genomic_DNA"/>
</dbReference>
<sequence length="152" mass="17086">MRAEQMKAEGSFYEPGEGRPRMVKCTEWTVEQAIPALYADSPNLYPERIVPAFSHGIIGPHRSPCRPPDFLNATHGINLSSSASESRHWPRSQLRRDCGLLAFPEAPVKQIIADLARQPLVFITLRDYCLELARETICQPRLSKDEANVGEV</sequence>
<accession>A0A177ADD4</accession>
<gene>
    <name evidence="1" type="ORF">VC83_02858</name>
</gene>
<evidence type="ECO:0000313" key="1">
    <source>
        <dbReference type="EMBL" id="OAF60098.1"/>
    </source>
</evidence>
<protein>
    <submittedName>
        <fullName evidence="1">Uncharacterized protein</fullName>
    </submittedName>
</protein>
<name>A0A177ADD4_9PEZI</name>